<dbReference type="EMBL" id="MLAK01000502">
    <property type="protein sequence ID" value="OHT13621.1"/>
    <property type="molecule type" value="Genomic_DNA"/>
</dbReference>
<comment type="caution">
    <text evidence="1">The sequence shown here is derived from an EMBL/GenBank/DDBJ whole genome shotgun (WGS) entry which is preliminary data.</text>
</comment>
<proteinExistence type="predicted"/>
<evidence type="ECO:0000313" key="1">
    <source>
        <dbReference type="EMBL" id="OHT13621.1"/>
    </source>
</evidence>
<gene>
    <name evidence="1" type="ORF">TRFO_16167</name>
</gene>
<dbReference type="RefSeq" id="XP_068366757.1">
    <property type="nucleotide sequence ID" value="XM_068498817.1"/>
</dbReference>
<dbReference type="VEuPathDB" id="TrichDB:TRFO_16167"/>
<dbReference type="GO" id="GO:0005797">
    <property type="term" value="C:Golgi medial cisterna"/>
    <property type="evidence" value="ECO:0007669"/>
    <property type="project" value="TreeGrafter"/>
</dbReference>
<evidence type="ECO:0008006" key="3">
    <source>
        <dbReference type="Google" id="ProtNLM"/>
    </source>
</evidence>
<dbReference type="PANTHER" id="PTHR21575">
    <property type="entry name" value="PROTEIN HID1"/>
    <property type="match status" value="1"/>
</dbReference>
<dbReference type="GO" id="GO:0016020">
    <property type="term" value="C:membrane"/>
    <property type="evidence" value="ECO:0007669"/>
    <property type="project" value="TreeGrafter"/>
</dbReference>
<dbReference type="Pfam" id="PF12722">
    <property type="entry name" value="Hid1"/>
    <property type="match status" value="1"/>
</dbReference>
<dbReference type="PANTHER" id="PTHR21575:SF12">
    <property type="entry name" value="PROTEIN HID1"/>
    <property type="match status" value="1"/>
</dbReference>
<dbReference type="OrthoDB" id="10421649at2759"/>
<evidence type="ECO:0000313" key="2">
    <source>
        <dbReference type="Proteomes" id="UP000179807"/>
    </source>
</evidence>
<dbReference type="GO" id="GO:0000138">
    <property type="term" value="C:Golgi trans cisterna"/>
    <property type="evidence" value="ECO:0007669"/>
    <property type="project" value="TreeGrafter"/>
</dbReference>
<dbReference type="InterPro" id="IPR026705">
    <property type="entry name" value="Hid-1/Ecm30"/>
</dbReference>
<dbReference type="AlphaFoldDB" id="A0A1J4KVS9"/>
<name>A0A1J4KVS9_9EUKA</name>
<organism evidence="1 2">
    <name type="scientific">Tritrichomonas foetus</name>
    <dbReference type="NCBI Taxonomy" id="1144522"/>
    <lineage>
        <taxon>Eukaryota</taxon>
        <taxon>Metamonada</taxon>
        <taxon>Parabasalia</taxon>
        <taxon>Tritrichomonadida</taxon>
        <taxon>Tritrichomonadidae</taxon>
        <taxon>Tritrichomonas</taxon>
    </lineage>
</organism>
<keyword evidence="2" id="KW-1185">Reference proteome</keyword>
<reference evidence="1" key="1">
    <citation type="submission" date="2016-10" db="EMBL/GenBank/DDBJ databases">
        <authorList>
            <person name="Benchimol M."/>
            <person name="Almeida L.G."/>
            <person name="Vasconcelos A.T."/>
            <person name="Perreira-Neves A."/>
            <person name="Rosa I.A."/>
            <person name="Tasca T."/>
            <person name="Bogo M.R."/>
            <person name="de Souza W."/>
        </authorList>
    </citation>
    <scope>NUCLEOTIDE SEQUENCE [LARGE SCALE GENOMIC DNA]</scope>
    <source>
        <strain evidence="1">K</strain>
    </source>
</reference>
<dbReference type="Proteomes" id="UP000179807">
    <property type="component" value="Unassembled WGS sequence"/>
</dbReference>
<dbReference type="GeneID" id="94833521"/>
<accession>A0A1J4KVS9</accession>
<sequence length="540" mass="61521">MGGGESAEVTLPPSFQELLTTDIQVNDPMCKTILTSQILSHQILDSPIINDLISKKPNNVQVLVFHMIFSIYKISKTNRNSDISKSLLISCFNSYLLLQHFHSFCIDSWFCWSPPPQIPGSLPSVFFIASLALLNHPLILQIVQRNSIYYHIKYEMIATIIMFLLSSPQPSADHFPNMHFECLDEADPFPLFQFLLSYNEGDELHRMALIVASNGIAFCPNWQAAFASLNFSTVCPLFQTLLKIPEDSQLLLVDSSSPGIFHELVTFFYQTLLRHDEALDSLPKGKEFIVSLLLPLQLMNERDHPSYFHSLVFSTLVLLTSDPKICDTLNQPFTAAFPCKASMHRGTYADLLIEILTMTVSDMTATAPLLPAACCILHNISAHISNFSYFSCHRIFRFLQMMAESRDRQVPKLIPIVVGAFEQILFQQFEKNTNIIIFMIRNMKLFRQLRLKNIDVHYIETFAKCFKEKAKSMTLGRMGADEAEIVLKKMKPNMFMKDYELPGPRSHVFTGEMAELWIDWMRTLAMRGGAFLTLQSVSLL</sequence>
<protein>
    <recommendedName>
        <fullName evidence="3">Dymeclin</fullName>
    </recommendedName>
</protein>